<organism evidence="2 3">
    <name type="scientific">Roseomonas gilardii</name>
    <dbReference type="NCBI Taxonomy" id="257708"/>
    <lineage>
        <taxon>Bacteria</taxon>
        <taxon>Pseudomonadati</taxon>
        <taxon>Pseudomonadota</taxon>
        <taxon>Alphaproteobacteria</taxon>
        <taxon>Acetobacterales</taxon>
        <taxon>Roseomonadaceae</taxon>
        <taxon>Roseomonas</taxon>
    </lineage>
</organism>
<dbReference type="EMBL" id="CP015583">
    <property type="protein sequence ID" value="APT57901.1"/>
    <property type="molecule type" value="Genomic_DNA"/>
</dbReference>
<feature type="transmembrane region" description="Helical" evidence="1">
    <location>
        <begin position="301"/>
        <end position="322"/>
    </location>
</feature>
<evidence type="ECO:0000313" key="3">
    <source>
        <dbReference type="Proteomes" id="UP000185494"/>
    </source>
</evidence>
<reference evidence="2 3" key="1">
    <citation type="submission" date="2016-05" db="EMBL/GenBank/DDBJ databases">
        <title>Complete Genome and Methylome Analysis of Psychrotrophic Bacterial Isolates from Antarctic Lake Untersee.</title>
        <authorList>
            <person name="Fomenkov A."/>
            <person name="Akimov V.N."/>
            <person name="Vasilyeva L.V."/>
            <person name="Andersen D."/>
            <person name="Vincze T."/>
            <person name="Roberts R.J."/>
        </authorList>
    </citation>
    <scope>NUCLEOTIDE SEQUENCE [LARGE SCALE GENOMIC DNA]</scope>
    <source>
        <strain evidence="2 3">U14-5</strain>
    </source>
</reference>
<feature type="transmembrane region" description="Helical" evidence="1">
    <location>
        <begin position="328"/>
        <end position="347"/>
    </location>
</feature>
<dbReference type="Proteomes" id="UP000185494">
    <property type="component" value="Chromosome 1"/>
</dbReference>
<feature type="transmembrane region" description="Helical" evidence="1">
    <location>
        <begin position="354"/>
        <end position="377"/>
    </location>
</feature>
<dbReference type="KEGG" id="rgi:RGI145_13035"/>
<keyword evidence="1" id="KW-0812">Transmembrane</keyword>
<sequence>MAPFQKIETVSPESARTLAVMRGLALALSLAALTMAGFWITRSNTDFEVFLLPWYRAILSEGRLAALHGGFSDYTPPYIYLLVLCTLADGWLKPVVAVKLCSLLWTLFGATQVHGICRAVGRSREFSLLAAVIFATLPELSLNSIVWGQSDVVYVSFLLAFLHALLRGWRGRAMVMFGIALAFKPLAAVVAPFVAYLLLRDLPVPGRAARALRDAMLVPLTYAAMMLPAVLAGRPLRELFTFYANQYGEHPLLSMAAPNPWLIVQQLVAYPVDFREPPLLSRLAPDAFLWLQGVLPQHDGMILAGVVVALLACGALLLSFLTCRGQPGAAQLVTMLALAALLVPYFAPRMHERYFIAAGVFTYVLALIRPGLWPAALCMQAAAVLSYTRFLFDIPKLPMLGVLFTTAALLLLLRRHLRDRREMAAAAPASLERLGHDRRGPQAQTS</sequence>
<evidence type="ECO:0000256" key="1">
    <source>
        <dbReference type="SAM" id="Phobius"/>
    </source>
</evidence>
<dbReference type="STRING" id="257708.RGI145_13035"/>
<dbReference type="RefSeq" id="WP_075798713.1">
    <property type="nucleotide sequence ID" value="NZ_CP015583.1"/>
</dbReference>
<feature type="transmembrane region" description="Helical" evidence="1">
    <location>
        <begin position="152"/>
        <end position="169"/>
    </location>
</feature>
<feature type="transmembrane region" description="Helical" evidence="1">
    <location>
        <begin position="397"/>
        <end position="413"/>
    </location>
</feature>
<gene>
    <name evidence="2" type="ORF">RGI145_13035</name>
</gene>
<accession>A0A1L7AGP7</accession>
<feature type="transmembrane region" description="Helical" evidence="1">
    <location>
        <begin position="126"/>
        <end position="146"/>
    </location>
</feature>
<feature type="transmembrane region" description="Helical" evidence="1">
    <location>
        <begin position="211"/>
        <end position="232"/>
    </location>
</feature>
<protein>
    <recommendedName>
        <fullName evidence="4">Glycosyltransferase RgtA/B/C/D-like domain-containing protein</fullName>
    </recommendedName>
</protein>
<keyword evidence="1" id="KW-1133">Transmembrane helix</keyword>
<name>A0A1L7AGP7_9PROT</name>
<dbReference type="eggNOG" id="COG5542">
    <property type="taxonomic scope" value="Bacteria"/>
</dbReference>
<evidence type="ECO:0008006" key="4">
    <source>
        <dbReference type="Google" id="ProtNLM"/>
    </source>
</evidence>
<feature type="transmembrane region" description="Helical" evidence="1">
    <location>
        <begin position="176"/>
        <end position="199"/>
    </location>
</feature>
<keyword evidence="1" id="KW-0472">Membrane</keyword>
<dbReference type="AlphaFoldDB" id="A0A1L7AGP7"/>
<evidence type="ECO:0000313" key="2">
    <source>
        <dbReference type="EMBL" id="APT57901.1"/>
    </source>
</evidence>
<proteinExistence type="predicted"/>
<feature type="transmembrane region" description="Helical" evidence="1">
    <location>
        <begin position="20"/>
        <end position="40"/>
    </location>
</feature>